<keyword evidence="6 8" id="KW-0012">Acyltransferase</keyword>
<evidence type="ECO:0000256" key="9">
    <source>
        <dbReference type="SAM" id="MobiDB-lite"/>
    </source>
</evidence>
<dbReference type="InterPro" id="IPR039859">
    <property type="entry name" value="PFA4/ZDH16/20/ERF2-like"/>
</dbReference>
<dbReference type="GO" id="GO:0019706">
    <property type="term" value="F:protein-cysteine S-palmitoyltransferase activity"/>
    <property type="evidence" value="ECO:0007669"/>
    <property type="project" value="UniProtKB-EC"/>
</dbReference>
<protein>
    <recommendedName>
        <fullName evidence="8">Palmitoyltransferase</fullName>
        <ecNumber evidence="8">2.3.1.225</ecNumber>
    </recommendedName>
</protein>
<keyword evidence="2 8" id="KW-0808">Transferase</keyword>
<dbReference type="GO" id="GO:0016020">
    <property type="term" value="C:membrane"/>
    <property type="evidence" value="ECO:0007669"/>
    <property type="project" value="UniProtKB-SubCell"/>
</dbReference>
<feature type="compositionally biased region" description="Polar residues" evidence="9">
    <location>
        <begin position="224"/>
        <end position="234"/>
    </location>
</feature>
<dbReference type="PROSITE" id="PS50216">
    <property type="entry name" value="DHHC"/>
    <property type="match status" value="1"/>
</dbReference>
<comment type="domain">
    <text evidence="8">The DHHC domain is required for palmitoyltransferase activity.</text>
</comment>
<evidence type="ECO:0000313" key="12">
    <source>
        <dbReference type="Proteomes" id="UP000041254"/>
    </source>
</evidence>
<dbReference type="EC" id="2.3.1.225" evidence="8"/>
<keyword evidence="3 8" id="KW-0812">Transmembrane</keyword>
<dbReference type="InterPro" id="IPR001594">
    <property type="entry name" value="Palmitoyltrfase_DHHC"/>
</dbReference>
<dbReference type="InParanoid" id="A0A0G4GXX4"/>
<feature type="region of interest" description="Disordered" evidence="9">
    <location>
        <begin position="224"/>
        <end position="295"/>
    </location>
</feature>
<dbReference type="InterPro" id="IPR036770">
    <property type="entry name" value="Ankyrin_rpt-contain_sf"/>
</dbReference>
<dbReference type="PANTHER" id="PTHR22883">
    <property type="entry name" value="ZINC FINGER DHHC DOMAIN CONTAINING PROTEIN"/>
    <property type="match status" value="1"/>
</dbReference>
<feature type="transmembrane region" description="Helical" evidence="8">
    <location>
        <begin position="130"/>
        <end position="151"/>
    </location>
</feature>
<evidence type="ECO:0000256" key="2">
    <source>
        <dbReference type="ARBA" id="ARBA00022679"/>
    </source>
</evidence>
<feature type="repeat" description="ANK" evidence="7">
    <location>
        <begin position="24"/>
        <end position="57"/>
    </location>
</feature>
<keyword evidence="4 8" id="KW-1133">Transmembrane helix</keyword>
<organism evidence="11 12">
    <name type="scientific">Vitrella brassicaformis (strain CCMP3155)</name>
    <dbReference type="NCBI Taxonomy" id="1169540"/>
    <lineage>
        <taxon>Eukaryota</taxon>
        <taxon>Sar</taxon>
        <taxon>Alveolata</taxon>
        <taxon>Colpodellida</taxon>
        <taxon>Vitrellaceae</taxon>
        <taxon>Vitrella</taxon>
    </lineage>
</organism>
<dbReference type="Gene3D" id="1.25.40.20">
    <property type="entry name" value="Ankyrin repeat-containing domain"/>
    <property type="match status" value="1"/>
</dbReference>
<evidence type="ECO:0000256" key="8">
    <source>
        <dbReference type="RuleBase" id="RU079119"/>
    </source>
</evidence>
<name>A0A0G4GXX4_VITBC</name>
<evidence type="ECO:0000256" key="5">
    <source>
        <dbReference type="ARBA" id="ARBA00023136"/>
    </source>
</evidence>
<keyword evidence="7" id="KW-0040">ANK repeat</keyword>
<evidence type="ECO:0000256" key="6">
    <source>
        <dbReference type="ARBA" id="ARBA00023315"/>
    </source>
</evidence>
<dbReference type="AlphaFoldDB" id="A0A0G4GXX4"/>
<dbReference type="OrthoDB" id="331948at2759"/>
<evidence type="ECO:0000256" key="1">
    <source>
        <dbReference type="ARBA" id="ARBA00004141"/>
    </source>
</evidence>
<dbReference type="EMBL" id="CDMY01000862">
    <property type="protein sequence ID" value="CEM35719.1"/>
    <property type="molecule type" value="Genomic_DNA"/>
</dbReference>
<evidence type="ECO:0000256" key="7">
    <source>
        <dbReference type="PROSITE-ProRule" id="PRU00023"/>
    </source>
</evidence>
<dbReference type="GO" id="GO:0006612">
    <property type="term" value="P:protein targeting to membrane"/>
    <property type="evidence" value="ECO:0007669"/>
    <property type="project" value="TreeGrafter"/>
</dbReference>
<proteinExistence type="inferred from homology"/>
<feature type="compositionally biased region" description="Low complexity" evidence="9">
    <location>
        <begin position="695"/>
        <end position="707"/>
    </location>
</feature>
<feature type="transmembrane region" description="Helical" evidence="8">
    <location>
        <begin position="99"/>
        <end position="118"/>
    </location>
</feature>
<feature type="compositionally biased region" description="Polar residues" evidence="9">
    <location>
        <begin position="398"/>
        <end position="408"/>
    </location>
</feature>
<dbReference type="GO" id="GO:0005783">
    <property type="term" value="C:endoplasmic reticulum"/>
    <property type="evidence" value="ECO:0007669"/>
    <property type="project" value="TreeGrafter"/>
</dbReference>
<comment type="subcellular location">
    <subcellularLocation>
        <location evidence="1">Membrane</location>
        <topology evidence="1">Multi-pass membrane protein</topology>
    </subcellularLocation>
</comment>
<keyword evidence="12" id="KW-1185">Reference proteome</keyword>
<feature type="compositionally biased region" description="Acidic residues" evidence="9">
    <location>
        <begin position="330"/>
        <end position="351"/>
    </location>
</feature>
<sequence>MRGNVRQVQWAIARGAYMGARDFLGRTALHLAVKNGVDEEVITTLVRYGGVMLTNDKDVRGVSPYLISRSTACCLPLNLKRWHYNHRVFNRPLIFTNQFAWIYVWLQAFSFLVFALASTDVRLNEGHDGVLAMFAAWALMWLVVQVLWVLAYTSDPGFADEIEIRKQFHLMTGRSWADDVRLLEQNPRLLITPHDLGPNEKSLQHTEINLHSLTLRCAEDLMTNATSGHSQPKPTTTTTITSSRVGRDDDAIYTPLLPPEPDPSPSHWPDDTDTTTWGWGSLGFSSDASPREQQPAAGHLAFLTPDEDMDMDNGNQHTQVERQVQVEAQVEGEGEEEGEGEGEEEADTEQDSQDHHEQDQDEEHEQQEDDQADDEEDGFEQPLSPVGVVVQQPIPPVTSSLGGNTDTDNVPDGSFYELSADKQQQIRDIEGRMRWLMAGVSSERRQRLIAQGRGEYLNNILTGKLKGIMLIPQSVKTPRVHYCKEVGRTIRRFDHFCPWVDNAVGVGNQRVFFTFIFFCWLGIVLTYPAVWLYYTHIVMHADTPWFEPAEWRCQLLAFVCGVDLVWVWFVSQLCLRNFRLLLTNLTAWEIYSRPAHVKKRFSRFKGEATGCMWECKDFTPARAIQRVRGFWRRDMDVADPEDFRGDEPGTPRGIVVGLREARCYTRLGRVELAQVMMPLGDDEESTQDIGGGGSSPSDSPLPSWGRL</sequence>
<feature type="region of interest" description="Disordered" evidence="9">
    <location>
        <begin position="327"/>
        <end position="418"/>
    </location>
</feature>
<comment type="catalytic activity">
    <reaction evidence="8">
        <text>L-cysteinyl-[protein] + hexadecanoyl-CoA = S-hexadecanoyl-L-cysteinyl-[protein] + CoA</text>
        <dbReference type="Rhea" id="RHEA:36683"/>
        <dbReference type="Rhea" id="RHEA-COMP:10131"/>
        <dbReference type="Rhea" id="RHEA-COMP:11032"/>
        <dbReference type="ChEBI" id="CHEBI:29950"/>
        <dbReference type="ChEBI" id="CHEBI:57287"/>
        <dbReference type="ChEBI" id="CHEBI:57379"/>
        <dbReference type="ChEBI" id="CHEBI:74151"/>
        <dbReference type="EC" id="2.3.1.225"/>
    </reaction>
</comment>
<feature type="transmembrane region" description="Helical" evidence="8">
    <location>
        <begin position="511"/>
        <end position="534"/>
    </location>
</feature>
<comment type="similarity">
    <text evidence="8">Belongs to the DHHC palmitoyltransferase family.</text>
</comment>
<feature type="transmembrane region" description="Helical" evidence="8">
    <location>
        <begin position="554"/>
        <end position="575"/>
    </location>
</feature>
<evidence type="ECO:0000259" key="10">
    <source>
        <dbReference type="Pfam" id="PF01529"/>
    </source>
</evidence>
<feature type="compositionally biased region" description="Pro residues" evidence="9">
    <location>
        <begin position="256"/>
        <end position="266"/>
    </location>
</feature>
<evidence type="ECO:0000313" key="11">
    <source>
        <dbReference type="EMBL" id="CEM35719.1"/>
    </source>
</evidence>
<dbReference type="SUPFAM" id="SSF48403">
    <property type="entry name" value="Ankyrin repeat"/>
    <property type="match status" value="1"/>
</dbReference>
<keyword evidence="5 8" id="KW-0472">Membrane</keyword>
<feature type="compositionally biased region" description="Low complexity" evidence="9">
    <location>
        <begin position="274"/>
        <end position="283"/>
    </location>
</feature>
<feature type="region of interest" description="Disordered" evidence="9">
    <location>
        <begin position="682"/>
        <end position="707"/>
    </location>
</feature>
<evidence type="ECO:0000256" key="3">
    <source>
        <dbReference type="ARBA" id="ARBA00022692"/>
    </source>
</evidence>
<feature type="compositionally biased region" description="Acidic residues" evidence="9">
    <location>
        <begin position="359"/>
        <end position="379"/>
    </location>
</feature>
<dbReference type="VEuPathDB" id="CryptoDB:Vbra_22409"/>
<dbReference type="Proteomes" id="UP000041254">
    <property type="component" value="Unassembled WGS sequence"/>
</dbReference>
<reference evidence="11 12" key="1">
    <citation type="submission" date="2014-11" db="EMBL/GenBank/DDBJ databases">
        <authorList>
            <person name="Zhu J."/>
            <person name="Qi W."/>
            <person name="Song R."/>
        </authorList>
    </citation>
    <scope>NUCLEOTIDE SEQUENCE [LARGE SCALE GENOMIC DNA]</scope>
</reference>
<dbReference type="GO" id="GO:0005794">
    <property type="term" value="C:Golgi apparatus"/>
    <property type="evidence" value="ECO:0007669"/>
    <property type="project" value="TreeGrafter"/>
</dbReference>
<dbReference type="InterPro" id="IPR002110">
    <property type="entry name" value="Ankyrin_rpt"/>
</dbReference>
<dbReference type="STRING" id="1169540.A0A0G4GXX4"/>
<dbReference type="PROSITE" id="PS50088">
    <property type="entry name" value="ANK_REPEAT"/>
    <property type="match status" value="1"/>
</dbReference>
<evidence type="ECO:0000256" key="4">
    <source>
        <dbReference type="ARBA" id="ARBA00022989"/>
    </source>
</evidence>
<dbReference type="Pfam" id="PF01529">
    <property type="entry name" value="DHHC"/>
    <property type="match status" value="1"/>
</dbReference>
<gene>
    <name evidence="11" type="ORF">Vbra_22409</name>
</gene>
<feature type="domain" description="Palmitoyltransferase DHHC" evidence="10">
    <location>
        <begin position="474"/>
        <end position="591"/>
    </location>
</feature>
<accession>A0A0G4GXX4</accession>
<dbReference type="PROSITE" id="PS50297">
    <property type="entry name" value="ANK_REP_REGION"/>
    <property type="match status" value="1"/>
</dbReference>